<dbReference type="InterPro" id="IPR016040">
    <property type="entry name" value="NAD(P)-bd_dom"/>
</dbReference>
<evidence type="ECO:0000259" key="1">
    <source>
        <dbReference type="Pfam" id="PF13460"/>
    </source>
</evidence>
<organism evidence="2 3">
    <name type="scientific">Mucilaginibacter agri</name>
    <dbReference type="NCBI Taxonomy" id="2695265"/>
    <lineage>
        <taxon>Bacteria</taxon>
        <taxon>Pseudomonadati</taxon>
        <taxon>Bacteroidota</taxon>
        <taxon>Sphingobacteriia</taxon>
        <taxon>Sphingobacteriales</taxon>
        <taxon>Sphingobacteriaceae</taxon>
        <taxon>Mucilaginibacter</taxon>
    </lineage>
</organism>
<protein>
    <submittedName>
        <fullName evidence="2">NAD(P)H-binding protein</fullName>
    </submittedName>
</protein>
<dbReference type="EMBL" id="WWEO01000041">
    <property type="protein sequence ID" value="NCD69389.1"/>
    <property type="molecule type" value="Genomic_DNA"/>
</dbReference>
<dbReference type="InterPro" id="IPR036291">
    <property type="entry name" value="NAD(P)-bd_dom_sf"/>
</dbReference>
<dbReference type="Proteomes" id="UP000638732">
    <property type="component" value="Unassembled WGS sequence"/>
</dbReference>
<proteinExistence type="predicted"/>
<evidence type="ECO:0000313" key="3">
    <source>
        <dbReference type="Proteomes" id="UP000638732"/>
    </source>
</evidence>
<comment type="caution">
    <text evidence="2">The sequence shown here is derived from an EMBL/GenBank/DDBJ whole genome shotgun (WGS) entry which is preliminary data.</text>
</comment>
<keyword evidence="3" id="KW-1185">Reference proteome</keyword>
<evidence type="ECO:0000313" key="2">
    <source>
        <dbReference type="EMBL" id="NCD69389.1"/>
    </source>
</evidence>
<feature type="domain" description="NAD(P)-binding" evidence="1">
    <location>
        <begin position="8"/>
        <end position="156"/>
    </location>
</feature>
<dbReference type="PANTHER" id="PTHR14097:SF7">
    <property type="entry name" value="OXIDOREDUCTASE HTATIP2"/>
    <property type="match status" value="1"/>
</dbReference>
<dbReference type="RefSeq" id="WP_166585362.1">
    <property type="nucleotide sequence ID" value="NZ_WWEO01000041.1"/>
</dbReference>
<dbReference type="PANTHER" id="PTHR14097">
    <property type="entry name" value="OXIDOREDUCTASE HTATIP2"/>
    <property type="match status" value="1"/>
</dbReference>
<sequence length="217" mass="24021">MKKAIIVGASGLIGGELLNLLLESSDYQEVISISRKEIPVEHKKLVEVIIDFDELDKHAASFNGDVVFCCIGTTQKKTPDKGVYRKIEYHYPVQLGQIAKANGIKQFHYVSSIGADPNSSNFYTRNKGEAEKALEHLNLPCLHVYRPSALTGERTESRPMEAVVAKIMKVINPLLLGSLKKYRSIPGATVARAMYKQSLKSDTGLFIHPSDHINNLA</sequence>
<dbReference type="AlphaFoldDB" id="A0A965ZG56"/>
<dbReference type="Pfam" id="PF13460">
    <property type="entry name" value="NAD_binding_10"/>
    <property type="match status" value="1"/>
</dbReference>
<dbReference type="Gene3D" id="3.40.50.720">
    <property type="entry name" value="NAD(P)-binding Rossmann-like Domain"/>
    <property type="match status" value="1"/>
</dbReference>
<name>A0A965ZG56_9SPHI</name>
<gene>
    <name evidence="2" type="ORF">GSY63_08480</name>
</gene>
<accession>A0A965ZG56</accession>
<reference evidence="2" key="1">
    <citation type="submission" date="2020-01" db="EMBL/GenBank/DDBJ databases">
        <authorList>
            <person name="Seo Y.L."/>
        </authorList>
    </citation>
    <scope>NUCLEOTIDE SEQUENCE</scope>
    <source>
        <strain evidence="2">R11</strain>
    </source>
</reference>
<reference evidence="2" key="2">
    <citation type="submission" date="2020-10" db="EMBL/GenBank/DDBJ databases">
        <title>Mucilaginibacter sp. nov., isolated from soil.</title>
        <authorList>
            <person name="Jeon C.O."/>
        </authorList>
    </citation>
    <scope>NUCLEOTIDE SEQUENCE</scope>
    <source>
        <strain evidence="2">R11</strain>
    </source>
</reference>
<dbReference type="SUPFAM" id="SSF51735">
    <property type="entry name" value="NAD(P)-binding Rossmann-fold domains"/>
    <property type="match status" value="1"/>
</dbReference>